<name>A0A2P2Q159_RHIMU</name>
<protein>
    <submittedName>
        <fullName evidence="1">Uncharacterized protein</fullName>
    </submittedName>
</protein>
<reference evidence="1" key="1">
    <citation type="submission" date="2018-02" db="EMBL/GenBank/DDBJ databases">
        <title>Rhizophora mucronata_Transcriptome.</title>
        <authorList>
            <person name="Meera S.P."/>
            <person name="Sreeshan A."/>
            <person name="Augustine A."/>
        </authorList>
    </citation>
    <scope>NUCLEOTIDE SEQUENCE</scope>
    <source>
        <tissue evidence="1">Leaf</tissue>
    </source>
</reference>
<dbReference type="AlphaFoldDB" id="A0A2P2Q159"/>
<evidence type="ECO:0000313" key="1">
    <source>
        <dbReference type="EMBL" id="MBX60649.1"/>
    </source>
</evidence>
<accession>A0A2P2Q159</accession>
<dbReference type="EMBL" id="GGEC01080165">
    <property type="protein sequence ID" value="MBX60649.1"/>
    <property type="molecule type" value="Transcribed_RNA"/>
</dbReference>
<organism evidence="1">
    <name type="scientific">Rhizophora mucronata</name>
    <name type="common">Asiatic mangrove</name>
    <dbReference type="NCBI Taxonomy" id="61149"/>
    <lineage>
        <taxon>Eukaryota</taxon>
        <taxon>Viridiplantae</taxon>
        <taxon>Streptophyta</taxon>
        <taxon>Embryophyta</taxon>
        <taxon>Tracheophyta</taxon>
        <taxon>Spermatophyta</taxon>
        <taxon>Magnoliopsida</taxon>
        <taxon>eudicotyledons</taxon>
        <taxon>Gunneridae</taxon>
        <taxon>Pentapetalae</taxon>
        <taxon>rosids</taxon>
        <taxon>fabids</taxon>
        <taxon>Malpighiales</taxon>
        <taxon>Rhizophoraceae</taxon>
        <taxon>Rhizophora</taxon>
    </lineage>
</organism>
<sequence>MVKCKQFNSFNLDFLYGSRLVALSYLRHQLKMRT</sequence>
<proteinExistence type="predicted"/>